<feature type="chain" id="PRO_5042070318" description="VWFC domain-containing protein" evidence="1">
    <location>
        <begin position="20"/>
        <end position="210"/>
    </location>
</feature>
<organism evidence="2 3">
    <name type="scientific">Acropora cervicornis</name>
    <name type="common">Staghorn coral</name>
    <dbReference type="NCBI Taxonomy" id="6130"/>
    <lineage>
        <taxon>Eukaryota</taxon>
        <taxon>Metazoa</taxon>
        <taxon>Cnidaria</taxon>
        <taxon>Anthozoa</taxon>
        <taxon>Hexacorallia</taxon>
        <taxon>Scleractinia</taxon>
        <taxon>Astrocoeniina</taxon>
        <taxon>Acroporidae</taxon>
        <taxon>Acropora</taxon>
    </lineage>
</organism>
<dbReference type="AlphaFoldDB" id="A0AAD9Q2J4"/>
<evidence type="ECO:0000313" key="3">
    <source>
        <dbReference type="Proteomes" id="UP001249851"/>
    </source>
</evidence>
<accession>A0AAD9Q2J4</accession>
<dbReference type="Proteomes" id="UP001249851">
    <property type="component" value="Unassembled WGS sequence"/>
</dbReference>
<feature type="signal peptide" evidence="1">
    <location>
        <begin position="1"/>
        <end position="19"/>
    </location>
</feature>
<proteinExistence type="predicted"/>
<name>A0AAD9Q2J4_ACRCE</name>
<evidence type="ECO:0000256" key="1">
    <source>
        <dbReference type="SAM" id="SignalP"/>
    </source>
</evidence>
<reference evidence="2" key="1">
    <citation type="journal article" date="2023" name="G3 (Bethesda)">
        <title>Whole genome assembly and annotation of the endangered Caribbean coral Acropora cervicornis.</title>
        <authorList>
            <person name="Selwyn J.D."/>
            <person name="Vollmer S.V."/>
        </authorList>
    </citation>
    <scope>NUCLEOTIDE SEQUENCE</scope>
    <source>
        <strain evidence="2">K2</strain>
    </source>
</reference>
<protein>
    <recommendedName>
        <fullName evidence="4">VWFC domain-containing protein</fullName>
    </recommendedName>
</protein>
<evidence type="ECO:0000313" key="2">
    <source>
        <dbReference type="EMBL" id="KAK2553374.1"/>
    </source>
</evidence>
<sequence length="210" mass="23233">MRLLLLSVLFLAFFQVSPSAIPEKIPSLFLQERPEDNQCFYYGKVYKPGVKFADESCKAWCECNGASGHVVCVSLCPPLLPVPCSPGETAVTMKVKSVDPTGRCMCKHLKQCGKDKLNKWFFNGDCSGRCKCTVGGISCVSLCPPIAVRCSPGMEKITFRLPMDEDATCTCPREKCVERKIESGKSFIRPWHTAAILDLKRGWTGINNVL</sequence>
<gene>
    <name evidence="2" type="ORF">P5673_025351</name>
</gene>
<comment type="caution">
    <text evidence="2">The sequence shown here is derived from an EMBL/GenBank/DDBJ whole genome shotgun (WGS) entry which is preliminary data.</text>
</comment>
<keyword evidence="3" id="KW-1185">Reference proteome</keyword>
<reference evidence="2" key="2">
    <citation type="journal article" date="2023" name="Science">
        <title>Genomic signatures of disease resistance in endangered staghorn corals.</title>
        <authorList>
            <person name="Vollmer S.V."/>
            <person name="Selwyn J.D."/>
            <person name="Despard B.A."/>
            <person name="Roesel C.L."/>
        </authorList>
    </citation>
    <scope>NUCLEOTIDE SEQUENCE</scope>
    <source>
        <strain evidence="2">K2</strain>
    </source>
</reference>
<dbReference type="EMBL" id="JARQWQ010000078">
    <property type="protein sequence ID" value="KAK2553374.1"/>
    <property type="molecule type" value="Genomic_DNA"/>
</dbReference>
<evidence type="ECO:0008006" key="4">
    <source>
        <dbReference type="Google" id="ProtNLM"/>
    </source>
</evidence>
<keyword evidence="1" id="KW-0732">Signal</keyword>